<reference evidence="10" key="1">
    <citation type="journal article" date="2020" name="Fungal Divers.">
        <title>Resolving the Mortierellaceae phylogeny through synthesis of multi-gene phylogenetics and phylogenomics.</title>
        <authorList>
            <person name="Vandepol N."/>
            <person name="Liber J."/>
            <person name="Desiro A."/>
            <person name="Na H."/>
            <person name="Kennedy M."/>
            <person name="Barry K."/>
            <person name="Grigoriev I.V."/>
            <person name="Miller A.N."/>
            <person name="O'Donnell K."/>
            <person name="Stajich J.E."/>
            <person name="Bonito G."/>
        </authorList>
    </citation>
    <scope>NUCLEOTIDE SEQUENCE</scope>
    <source>
        <strain evidence="10">BC1065</strain>
    </source>
</reference>
<keyword evidence="6" id="KW-0406">Ion transport</keyword>
<feature type="compositionally biased region" description="Low complexity" evidence="8">
    <location>
        <begin position="201"/>
        <end position="212"/>
    </location>
</feature>
<evidence type="ECO:0000256" key="1">
    <source>
        <dbReference type="ARBA" id="ARBA00004651"/>
    </source>
</evidence>
<comment type="caution">
    <text evidence="10">The sequence shown here is derived from an EMBL/GenBank/DDBJ whole genome shotgun (WGS) entry which is preliminary data.</text>
</comment>
<evidence type="ECO:0000313" key="11">
    <source>
        <dbReference type="Proteomes" id="UP000807716"/>
    </source>
</evidence>
<dbReference type="PANTHER" id="PTHR33281">
    <property type="entry name" value="UPF0187 PROTEIN YNEE"/>
    <property type="match status" value="1"/>
</dbReference>
<keyword evidence="2" id="KW-0813">Transport</keyword>
<dbReference type="PANTHER" id="PTHR33281:SF19">
    <property type="entry name" value="VOLTAGE-DEPENDENT ANION CHANNEL-FORMING PROTEIN YNEE"/>
    <property type="match status" value="1"/>
</dbReference>
<evidence type="ECO:0000256" key="2">
    <source>
        <dbReference type="ARBA" id="ARBA00022448"/>
    </source>
</evidence>
<sequence>MSTYFRRPQEYYRRTQWTYPGKPSPRSLCMLTALRYLWKNVNESQGENGLSSIVPEPEDRDDTLRLRGSVIPIILTDCAIVTTFSAIVWYVDTYYEINLKWPPVIASSLGVVIGLILAFRTNTAYDRFWEGRKLWSNMDIQIRNFSRQIWAGMKETRHTPTGEIAPATPPAAGNGSASSSSRSHGLFGRSADGKDTKDNKAATPAAAAGPATKSNSLATLGPHADDHEKVLVINLALAYAVAVKHHLRQEFGVRYYDLEYLLPPGFVPCAATDHVEIKVKHDKALGDRYRHYNQEPWMIRSGNSEGQISLPLEIAYALTQWVLAENRASRLEGPVVGNLMSSINSMVDVFTNMERIVFTPIPLAYSIHLRQVVYLYCLALPFGFLASVGLGTIPLMALVAFTLFGIEGIGREIENPFGKDANDLHMDEFCQDLKRELSYIVNLSGPAPGSHH</sequence>
<feature type="transmembrane region" description="Helical" evidence="9">
    <location>
        <begin position="70"/>
        <end position="89"/>
    </location>
</feature>
<feature type="compositionally biased region" description="Basic and acidic residues" evidence="8">
    <location>
        <begin position="191"/>
        <end position="200"/>
    </location>
</feature>
<keyword evidence="11" id="KW-1185">Reference proteome</keyword>
<feature type="transmembrane region" description="Helical" evidence="9">
    <location>
        <begin position="101"/>
        <end position="119"/>
    </location>
</feature>
<evidence type="ECO:0000256" key="3">
    <source>
        <dbReference type="ARBA" id="ARBA00022475"/>
    </source>
</evidence>
<keyword evidence="5 9" id="KW-1133">Transmembrane helix</keyword>
<comment type="subcellular location">
    <subcellularLocation>
        <location evidence="1">Cell membrane</location>
        <topology evidence="1">Multi-pass membrane protein</topology>
    </subcellularLocation>
</comment>
<evidence type="ECO:0000256" key="4">
    <source>
        <dbReference type="ARBA" id="ARBA00022692"/>
    </source>
</evidence>
<evidence type="ECO:0000256" key="5">
    <source>
        <dbReference type="ARBA" id="ARBA00022989"/>
    </source>
</evidence>
<accession>A0A9P6QES3</accession>
<evidence type="ECO:0000256" key="6">
    <source>
        <dbReference type="ARBA" id="ARBA00023065"/>
    </source>
</evidence>
<dbReference type="InterPro" id="IPR044669">
    <property type="entry name" value="YneE/VCCN1/2-like"/>
</dbReference>
<name>A0A9P6QES3_9FUNG</name>
<evidence type="ECO:0000313" key="10">
    <source>
        <dbReference type="EMBL" id="KAG0266824.1"/>
    </source>
</evidence>
<dbReference type="OrthoDB" id="1368at2759"/>
<dbReference type="GO" id="GO:0005886">
    <property type="term" value="C:plasma membrane"/>
    <property type="evidence" value="ECO:0007669"/>
    <property type="project" value="UniProtKB-SubCell"/>
</dbReference>
<feature type="compositionally biased region" description="Low complexity" evidence="8">
    <location>
        <begin position="170"/>
        <end position="185"/>
    </location>
</feature>
<protein>
    <submittedName>
        <fullName evidence="10">Uncharacterized protein</fullName>
    </submittedName>
</protein>
<dbReference type="Proteomes" id="UP000807716">
    <property type="component" value="Unassembled WGS sequence"/>
</dbReference>
<evidence type="ECO:0000256" key="9">
    <source>
        <dbReference type="SAM" id="Phobius"/>
    </source>
</evidence>
<evidence type="ECO:0000256" key="7">
    <source>
        <dbReference type="ARBA" id="ARBA00023136"/>
    </source>
</evidence>
<dbReference type="GO" id="GO:0005254">
    <property type="term" value="F:chloride channel activity"/>
    <property type="evidence" value="ECO:0007669"/>
    <property type="project" value="InterPro"/>
</dbReference>
<proteinExistence type="predicted"/>
<organism evidence="10 11">
    <name type="scientific">Actinomortierella ambigua</name>
    <dbReference type="NCBI Taxonomy" id="1343610"/>
    <lineage>
        <taxon>Eukaryota</taxon>
        <taxon>Fungi</taxon>
        <taxon>Fungi incertae sedis</taxon>
        <taxon>Mucoromycota</taxon>
        <taxon>Mortierellomycotina</taxon>
        <taxon>Mortierellomycetes</taxon>
        <taxon>Mortierellales</taxon>
        <taxon>Mortierellaceae</taxon>
        <taxon>Actinomortierella</taxon>
    </lineage>
</organism>
<dbReference type="AlphaFoldDB" id="A0A9P6QES3"/>
<gene>
    <name evidence="10" type="ORF">DFQ27_009397</name>
</gene>
<keyword evidence="4 9" id="KW-0812">Transmembrane</keyword>
<dbReference type="EMBL" id="JAAAJB010000086">
    <property type="protein sequence ID" value="KAG0266824.1"/>
    <property type="molecule type" value="Genomic_DNA"/>
</dbReference>
<dbReference type="Pfam" id="PF25539">
    <property type="entry name" value="Bestrophin_2"/>
    <property type="match status" value="2"/>
</dbReference>
<feature type="transmembrane region" description="Helical" evidence="9">
    <location>
        <begin position="373"/>
        <end position="406"/>
    </location>
</feature>
<keyword evidence="7 9" id="KW-0472">Membrane</keyword>
<feature type="region of interest" description="Disordered" evidence="8">
    <location>
        <begin position="159"/>
        <end position="220"/>
    </location>
</feature>
<evidence type="ECO:0000256" key="8">
    <source>
        <dbReference type="SAM" id="MobiDB-lite"/>
    </source>
</evidence>
<keyword evidence="3" id="KW-1003">Cell membrane</keyword>